<comment type="caution">
    <text evidence="1">The sequence shown here is derived from an EMBL/GenBank/DDBJ whole genome shotgun (WGS) entry which is preliminary data.</text>
</comment>
<dbReference type="EMBL" id="BSXS01004004">
    <property type="protein sequence ID" value="GME82326.1"/>
    <property type="molecule type" value="Genomic_DNA"/>
</dbReference>
<dbReference type="Proteomes" id="UP001165064">
    <property type="component" value="Unassembled WGS sequence"/>
</dbReference>
<accession>A0ACB5T5X3</accession>
<sequence>MSSDELNLIESPLSLSPQENDPSQVPASLSLSSSSSTSPTRANSEQTSINHNNNGRSTASLPSQVKKDIPSIESSLSLVPSNFNSTSSLSKDKDNSGNSINSINSNNNNNNHKQSEKQKQKVILNGETLKNLQQRDSESQLTSMDLLYKFVYDDSLTDFEKTIMRLKPNDVPVIQKFAKLETFPLTNHPSLSEITLSTIYSDHPLREFHKRSVKKLSNVDANGLKRAQEQLNKIEELPLLFFLHGLGGQLSQLEAIIQEFRNCADIFGIDLPGFGNSKPKLRDVTTFNRLSSFPSENISKLEKSLEQMSWDDYKTDSIVDIIYQVLAHKFPNRKLIIVAHSMGCNITMKLIDRLPEDTVESVVLLAPARLEIKPVTLPVKLFLGTCNYFPRLFDFYRMGDRKGGLYSRSVNSYIYPEPTGTTDDDIFKRLTQLRWNLDTDSTIFLKYVSGYTPLTEDELLSAASKIKDSDKSNKILICHGDSDKVTPFSVAEQYDKVLRSAGYNCTLDKIENANHSLFLDKPHYLSGTIYQFIEALHLNIDCTWVLQVKAILSGDKWGLKNKEKWDKVVTISSPMINITSPEKPKSPLLGMKTLTQTDPVHNPTTFEETHPEIFGIVDIGSNTPSYDPSNFKRIQYVKYKTESKVIPDNISILKFISIVDKLIQKRESTDQFVVVHCHYGQNRTGFLICCYLVEKLGWSVKEALDSFEVGKPPGVKHEHFKNALYLRYGES</sequence>
<gene>
    <name evidence="1" type="ORF">Amon02_000545100</name>
</gene>
<proteinExistence type="predicted"/>
<evidence type="ECO:0000313" key="2">
    <source>
        <dbReference type="Proteomes" id="UP001165064"/>
    </source>
</evidence>
<protein>
    <submittedName>
        <fullName evidence="1">Unnamed protein product</fullName>
    </submittedName>
</protein>
<reference evidence="1" key="1">
    <citation type="submission" date="2023-04" db="EMBL/GenBank/DDBJ databases">
        <title>Ambrosiozyma monospora NBRC 10751.</title>
        <authorList>
            <person name="Ichikawa N."/>
            <person name="Sato H."/>
            <person name="Tonouchi N."/>
        </authorList>
    </citation>
    <scope>NUCLEOTIDE SEQUENCE</scope>
    <source>
        <strain evidence="1">NBRC 10751</strain>
    </source>
</reference>
<organism evidence="1 2">
    <name type="scientific">Ambrosiozyma monospora</name>
    <name type="common">Yeast</name>
    <name type="synonym">Endomycopsis monosporus</name>
    <dbReference type="NCBI Taxonomy" id="43982"/>
    <lineage>
        <taxon>Eukaryota</taxon>
        <taxon>Fungi</taxon>
        <taxon>Dikarya</taxon>
        <taxon>Ascomycota</taxon>
        <taxon>Saccharomycotina</taxon>
        <taxon>Pichiomycetes</taxon>
        <taxon>Pichiales</taxon>
        <taxon>Pichiaceae</taxon>
        <taxon>Ambrosiozyma</taxon>
    </lineage>
</organism>
<keyword evidence="2" id="KW-1185">Reference proteome</keyword>
<name>A0ACB5T5X3_AMBMO</name>
<evidence type="ECO:0000313" key="1">
    <source>
        <dbReference type="EMBL" id="GME82326.1"/>
    </source>
</evidence>